<evidence type="ECO:0000256" key="10">
    <source>
        <dbReference type="ARBA" id="ARBA00023136"/>
    </source>
</evidence>
<proteinExistence type="inferred from homology"/>
<dbReference type="NCBIfam" id="TIGR00739">
    <property type="entry name" value="yajC"/>
    <property type="match status" value="1"/>
</dbReference>
<evidence type="ECO:0000313" key="13">
    <source>
        <dbReference type="Proteomes" id="UP000474061"/>
    </source>
</evidence>
<evidence type="ECO:0000256" key="3">
    <source>
        <dbReference type="ARBA" id="ARBA00014962"/>
    </source>
</evidence>
<sequence>MEITMNLFDFFIPVAQAQSAAPAGVSPGGGLQMFFLPVILIAVMYFSIIRPQMKRQKEYKTMMDHLGCGDEVITAGGIAGVVSVIGDEFVTVEIAENVRVRVQKSAIAKALPKGSLPSAK</sequence>
<evidence type="ECO:0000256" key="6">
    <source>
        <dbReference type="ARBA" id="ARBA00022692"/>
    </source>
</evidence>
<name>A0A9Q4MKB3_XYLFS</name>
<dbReference type="AlphaFoldDB" id="A0A9Q4MKB3"/>
<comment type="subcellular location">
    <subcellularLocation>
        <location evidence="1">Cell membrane</location>
        <topology evidence="1">Single-pass membrane protein</topology>
    </subcellularLocation>
</comment>
<dbReference type="GO" id="GO:0015031">
    <property type="term" value="P:protein transport"/>
    <property type="evidence" value="ECO:0007669"/>
    <property type="project" value="UniProtKB-KW"/>
</dbReference>
<evidence type="ECO:0000313" key="12">
    <source>
        <dbReference type="EMBL" id="MRU23946.1"/>
    </source>
</evidence>
<organism evidence="12 13">
    <name type="scientific">Xylella fastidiosa subsp. multiplex</name>
    <dbReference type="NCBI Taxonomy" id="644357"/>
    <lineage>
        <taxon>Bacteria</taxon>
        <taxon>Pseudomonadati</taxon>
        <taxon>Pseudomonadota</taxon>
        <taxon>Gammaproteobacteria</taxon>
        <taxon>Lysobacterales</taxon>
        <taxon>Lysobacteraceae</taxon>
        <taxon>Xylella</taxon>
    </lineage>
</organism>
<evidence type="ECO:0000256" key="11">
    <source>
        <dbReference type="SAM" id="Phobius"/>
    </source>
</evidence>
<dbReference type="EMBL" id="VDCJ01000346">
    <property type="protein sequence ID" value="MRU23946.1"/>
    <property type="molecule type" value="Genomic_DNA"/>
</dbReference>
<dbReference type="GO" id="GO:0005886">
    <property type="term" value="C:plasma membrane"/>
    <property type="evidence" value="ECO:0007669"/>
    <property type="project" value="UniProtKB-SubCell"/>
</dbReference>
<keyword evidence="6 11" id="KW-0812">Transmembrane</keyword>
<dbReference type="SMART" id="SM01323">
    <property type="entry name" value="YajC"/>
    <property type="match status" value="1"/>
</dbReference>
<evidence type="ECO:0000256" key="4">
    <source>
        <dbReference type="ARBA" id="ARBA00022448"/>
    </source>
</evidence>
<keyword evidence="10 11" id="KW-0472">Membrane</keyword>
<dbReference type="PANTHER" id="PTHR33909">
    <property type="entry name" value="SEC TRANSLOCON ACCESSORY COMPLEX SUBUNIT YAJC"/>
    <property type="match status" value="1"/>
</dbReference>
<keyword evidence="7" id="KW-0653">Protein transport</keyword>
<evidence type="ECO:0000256" key="1">
    <source>
        <dbReference type="ARBA" id="ARBA00004162"/>
    </source>
</evidence>
<evidence type="ECO:0000256" key="2">
    <source>
        <dbReference type="ARBA" id="ARBA00006742"/>
    </source>
</evidence>
<keyword evidence="4" id="KW-0813">Transport</keyword>
<accession>A0A9Q4MKB3</accession>
<dbReference type="PRINTS" id="PR01853">
    <property type="entry name" value="YAJCTRNLCASE"/>
</dbReference>
<comment type="similarity">
    <text evidence="2">Belongs to the YajC family.</text>
</comment>
<dbReference type="Proteomes" id="UP000474061">
    <property type="component" value="Unassembled WGS sequence"/>
</dbReference>
<evidence type="ECO:0000256" key="9">
    <source>
        <dbReference type="ARBA" id="ARBA00023010"/>
    </source>
</evidence>
<reference evidence="12" key="2">
    <citation type="journal article" date="2020" name="Appl. Environ. Microbiol.">
        <title>Multiple intercontinental introductions associated with the emergence of a plant pathogen in Europe.</title>
        <authorList>
            <person name="Landa B.B."/>
            <person name="Castillo A.I."/>
            <person name="Giampetruzzi A."/>
            <person name="Kahn A."/>
            <person name="Roman-Ecija M."/>
            <person name="Velasco-Amo M.P."/>
            <person name="Navas-Cortes J.A."/>
            <person name="Marco-Noales E."/>
            <person name="Barbe S."/>
            <person name="Moralejo E."/>
            <person name="Coletta-Filho H.D."/>
            <person name="Saldarelli P."/>
            <person name="Saponari M."/>
            <person name="Almeida R.P.P."/>
        </authorList>
    </citation>
    <scope>NUCLEOTIDE SEQUENCE</scope>
    <source>
        <strain evidence="12">XYL1981</strain>
    </source>
</reference>
<keyword evidence="9" id="KW-0811">Translocation</keyword>
<dbReference type="PANTHER" id="PTHR33909:SF1">
    <property type="entry name" value="SEC TRANSLOCON ACCESSORY COMPLEX SUBUNIT YAJC"/>
    <property type="match status" value="1"/>
</dbReference>
<dbReference type="Pfam" id="PF02699">
    <property type="entry name" value="YajC"/>
    <property type="match status" value="1"/>
</dbReference>
<gene>
    <name evidence="12" type="primary">yajC</name>
    <name evidence="12" type="ORF">FG476_07610</name>
</gene>
<feature type="transmembrane region" description="Helical" evidence="11">
    <location>
        <begin position="29"/>
        <end position="48"/>
    </location>
</feature>
<evidence type="ECO:0000256" key="5">
    <source>
        <dbReference type="ARBA" id="ARBA00022475"/>
    </source>
</evidence>
<protein>
    <recommendedName>
        <fullName evidence="3">Sec translocon accessory complex subunit YajC</fullName>
    </recommendedName>
</protein>
<evidence type="ECO:0000256" key="7">
    <source>
        <dbReference type="ARBA" id="ARBA00022927"/>
    </source>
</evidence>
<reference evidence="12" key="1">
    <citation type="submission" date="2019-05" db="EMBL/GenBank/DDBJ databases">
        <authorList>
            <person name="Castillo A."/>
            <person name="Giampetruzzi A."/>
            <person name="Landa B."/>
            <person name="Saponari M."/>
            <person name="Almeida R.P.P."/>
            <person name="Moralejo E."/>
            <person name="Marco-Noales E."/>
            <person name="Velasco-Amo M.P."/>
            <person name="Roman-Ecija M."/>
            <person name="Navarro I."/>
            <person name="Monterde A."/>
            <person name="Barbe S."/>
        </authorList>
    </citation>
    <scope>NUCLEOTIDE SEQUENCE</scope>
    <source>
        <strain evidence="12">XYL1981</strain>
    </source>
</reference>
<keyword evidence="5" id="KW-1003">Cell membrane</keyword>
<dbReference type="InterPro" id="IPR003849">
    <property type="entry name" value="Preprotein_translocase_YajC"/>
</dbReference>
<evidence type="ECO:0000256" key="8">
    <source>
        <dbReference type="ARBA" id="ARBA00022989"/>
    </source>
</evidence>
<keyword evidence="8 11" id="KW-1133">Transmembrane helix</keyword>
<comment type="caution">
    <text evidence="12">The sequence shown here is derived from an EMBL/GenBank/DDBJ whole genome shotgun (WGS) entry which is preliminary data.</text>
</comment>